<dbReference type="RefSeq" id="WP_241414799.1">
    <property type="nucleotide sequence ID" value="NZ_JAKZGO010000099.1"/>
</dbReference>
<comment type="caution">
    <text evidence="1">The sequence shown here is derived from an EMBL/GenBank/DDBJ whole genome shotgun (WGS) entry which is preliminary data.</text>
</comment>
<reference evidence="1" key="1">
    <citation type="submission" date="2022-03" db="EMBL/GenBank/DDBJ databases">
        <title>De novo assembled genomes of Belliella spp. (Cyclobacteriaceae) strains.</title>
        <authorList>
            <person name="Szabo A."/>
            <person name="Korponai K."/>
            <person name="Felfoldi T."/>
        </authorList>
    </citation>
    <scope>NUCLEOTIDE SEQUENCE</scope>
    <source>
        <strain evidence="1">DSM 111903</strain>
    </source>
</reference>
<evidence type="ECO:0000313" key="2">
    <source>
        <dbReference type="Proteomes" id="UP001165430"/>
    </source>
</evidence>
<keyword evidence="2" id="KW-1185">Reference proteome</keyword>
<evidence type="ECO:0000313" key="1">
    <source>
        <dbReference type="EMBL" id="MCH7415952.1"/>
    </source>
</evidence>
<gene>
    <name evidence="1" type="ORF">MM213_20830</name>
</gene>
<name>A0ABS9VHQ2_9BACT</name>
<feature type="non-terminal residue" evidence="1">
    <location>
        <position position="179"/>
    </location>
</feature>
<proteinExistence type="predicted"/>
<feature type="non-terminal residue" evidence="1">
    <location>
        <position position="1"/>
    </location>
</feature>
<dbReference type="Proteomes" id="UP001165430">
    <property type="component" value="Unassembled WGS sequence"/>
</dbReference>
<accession>A0ABS9VHQ2</accession>
<organism evidence="1 2">
    <name type="scientific">Belliella alkalica</name>
    <dbReference type="NCBI Taxonomy" id="1730871"/>
    <lineage>
        <taxon>Bacteria</taxon>
        <taxon>Pseudomonadati</taxon>
        <taxon>Bacteroidota</taxon>
        <taxon>Cytophagia</taxon>
        <taxon>Cytophagales</taxon>
        <taxon>Cyclobacteriaceae</taxon>
        <taxon>Belliella</taxon>
    </lineage>
</organism>
<sequence length="179" mass="19631">IGNPSEEIGIIWSDINMNELEAMAEIGYEVGISSDSNASARLADANCTYYFYVLTDQATGMIISATFLYKECPPPNFSDIIPCDNGGLRLSWDPDNEGDYLPCPDLDDGIGGETPTLEDCEFLQMMGYDVECVIDLFEIKKDSTFIGTTADCIYEKLKSIDGFKDLASGFEGLGTEFDV</sequence>
<protein>
    <submittedName>
        <fullName evidence="1">Uncharacterized protein</fullName>
    </submittedName>
</protein>
<dbReference type="EMBL" id="JAKZGO010000099">
    <property type="protein sequence ID" value="MCH7415952.1"/>
    <property type="molecule type" value="Genomic_DNA"/>
</dbReference>